<keyword evidence="5 6" id="KW-0804">Transcription</keyword>
<name>A0A1N6DI62_9BACT</name>
<evidence type="ECO:0000259" key="8">
    <source>
        <dbReference type="Pfam" id="PF08281"/>
    </source>
</evidence>
<dbReference type="OrthoDB" id="799938at2"/>
<dbReference type="Gene3D" id="1.10.1740.10">
    <property type="match status" value="1"/>
</dbReference>
<dbReference type="InterPro" id="IPR013324">
    <property type="entry name" value="RNA_pol_sigma_r3/r4-like"/>
</dbReference>
<dbReference type="STRING" id="536979.SAMN04488055_0776"/>
<sequence>MGDSTITEAEYLERLRKGDVDAYMQLYDKYSAHVYGWVLRFVKVPAYAEDIAQDVFLKIWEVRERLDPTQSFPAYLYKISRNKTFTFLRKNAADEATRLQIMQRIGEITTSPYHQALWAQYQQMLNNAITQLPYQRQRVFTLCRQEGKSYDEAAKELGISRNTVKEHMVMALKDIKAYFYRHGDLSLALLLLMHKF</sequence>
<dbReference type="PANTHER" id="PTHR43133:SF46">
    <property type="entry name" value="RNA POLYMERASE SIGMA-70 FACTOR ECF SUBFAMILY"/>
    <property type="match status" value="1"/>
</dbReference>
<dbReference type="GO" id="GO:0006352">
    <property type="term" value="P:DNA-templated transcription initiation"/>
    <property type="evidence" value="ECO:0007669"/>
    <property type="project" value="InterPro"/>
</dbReference>
<dbReference type="InterPro" id="IPR039425">
    <property type="entry name" value="RNA_pol_sigma-70-like"/>
</dbReference>
<dbReference type="NCBIfam" id="TIGR02985">
    <property type="entry name" value="Sig70_bacteroi1"/>
    <property type="match status" value="1"/>
</dbReference>
<dbReference type="GO" id="GO:0003677">
    <property type="term" value="F:DNA binding"/>
    <property type="evidence" value="ECO:0007669"/>
    <property type="project" value="UniProtKB-KW"/>
</dbReference>
<keyword evidence="10" id="KW-1185">Reference proteome</keyword>
<evidence type="ECO:0000256" key="1">
    <source>
        <dbReference type="ARBA" id="ARBA00010641"/>
    </source>
</evidence>
<dbReference type="SUPFAM" id="SSF88659">
    <property type="entry name" value="Sigma3 and sigma4 domains of RNA polymerase sigma factors"/>
    <property type="match status" value="1"/>
</dbReference>
<accession>A0A1N6DI62</accession>
<dbReference type="GO" id="GO:0016987">
    <property type="term" value="F:sigma factor activity"/>
    <property type="evidence" value="ECO:0007669"/>
    <property type="project" value="UniProtKB-KW"/>
</dbReference>
<keyword evidence="2 6" id="KW-0805">Transcription regulation</keyword>
<evidence type="ECO:0000256" key="2">
    <source>
        <dbReference type="ARBA" id="ARBA00023015"/>
    </source>
</evidence>
<keyword evidence="3 6" id="KW-0731">Sigma factor</keyword>
<evidence type="ECO:0000313" key="10">
    <source>
        <dbReference type="Proteomes" id="UP000185003"/>
    </source>
</evidence>
<dbReference type="InterPro" id="IPR000838">
    <property type="entry name" value="RNA_pol_sigma70_ECF_CS"/>
</dbReference>
<evidence type="ECO:0000313" key="9">
    <source>
        <dbReference type="EMBL" id="SIN70472.1"/>
    </source>
</evidence>
<dbReference type="InterPro" id="IPR013325">
    <property type="entry name" value="RNA_pol_sigma_r2"/>
</dbReference>
<organism evidence="9 10">
    <name type="scientific">Chitinophaga niabensis</name>
    <dbReference type="NCBI Taxonomy" id="536979"/>
    <lineage>
        <taxon>Bacteria</taxon>
        <taxon>Pseudomonadati</taxon>
        <taxon>Bacteroidota</taxon>
        <taxon>Chitinophagia</taxon>
        <taxon>Chitinophagales</taxon>
        <taxon>Chitinophagaceae</taxon>
        <taxon>Chitinophaga</taxon>
    </lineage>
</organism>
<reference evidence="10" key="1">
    <citation type="submission" date="2016-11" db="EMBL/GenBank/DDBJ databases">
        <authorList>
            <person name="Varghese N."/>
            <person name="Submissions S."/>
        </authorList>
    </citation>
    <scope>NUCLEOTIDE SEQUENCE [LARGE SCALE GENOMIC DNA]</scope>
    <source>
        <strain evidence="10">DSM 24787</strain>
    </source>
</reference>
<dbReference type="Pfam" id="PF04542">
    <property type="entry name" value="Sigma70_r2"/>
    <property type="match status" value="1"/>
</dbReference>
<dbReference type="SUPFAM" id="SSF88946">
    <property type="entry name" value="Sigma2 domain of RNA polymerase sigma factors"/>
    <property type="match status" value="1"/>
</dbReference>
<dbReference type="InterPro" id="IPR036388">
    <property type="entry name" value="WH-like_DNA-bd_sf"/>
</dbReference>
<evidence type="ECO:0000259" key="7">
    <source>
        <dbReference type="Pfam" id="PF04542"/>
    </source>
</evidence>
<dbReference type="RefSeq" id="WP_074237989.1">
    <property type="nucleotide sequence ID" value="NZ_FSRA01000001.1"/>
</dbReference>
<evidence type="ECO:0000256" key="4">
    <source>
        <dbReference type="ARBA" id="ARBA00023125"/>
    </source>
</evidence>
<dbReference type="PROSITE" id="PS01063">
    <property type="entry name" value="SIGMA70_ECF"/>
    <property type="match status" value="1"/>
</dbReference>
<comment type="similarity">
    <text evidence="1 6">Belongs to the sigma-70 factor family. ECF subfamily.</text>
</comment>
<evidence type="ECO:0000256" key="3">
    <source>
        <dbReference type="ARBA" id="ARBA00023082"/>
    </source>
</evidence>
<proteinExistence type="inferred from homology"/>
<dbReference type="EMBL" id="FSRA01000001">
    <property type="protein sequence ID" value="SIN70472.1"/>
    <property type="molecule type" value="Genomic_DNA"/>
</dbReference>
<feature type="domain" description="RNA polymerase sigma-70 region 2" evidence="7">
    <location>
        <begin position="26"/>
        <end position="92"/>
    </location>
</feature>
<dbReference type="Gene3D" id="1.10.10.10">
    <property type="entry name" value="Winged helix-like DNA-binding domain superfamily/Winged helix DNA-binding domain"/>
    <property type="match status" value="1"/>
</dbReference>
<evidence type="ECO:0000256" key="5">
    <source>
        <dbReference type="ARBA" id="ARBA00023163"/>
    </source>
</evidence>
<dbReference type="Proteomes" id="UP000185003">
    <property type="component" value="Unassembled WGS sequence"/>
</dbReference>
<dbReference type="AlphaFoldDB" id="A0A1N6DI62"/>
<dbReference type="InterPro" id="IPR013249">
    <property type="entry name" value="RNA_pol_sigma70_r4_t2"/>
</dbReference>
<dbReference type="InterPro" id="IPR014284">
    <property type="entry name" value="RNA_pol_sigma-70_dom"/>
</dbReference>
<feature type="domain" description="RNA polymerase sigma factor 70 region 4 type 2" evidence="8">
    <location>
        <begin position="123"/>
        <end position="174"/>
    </location>
</feature>
<dbReference type="NCBIfam" id="TIGR02937">
    <property type="entry name" value="sigma70-ECF"/>
    <property type="match status" value="1"/>
</dbReference>
<keyword evidence="4 6" id="KW-0238">DNA-binding</keyword>
<dbReference type="InterPro" id="IPR007627">
    <property type="entry name" value="RNA_pol_sigma70_r2"/>
</dbReference>
<protein>
    <recommendedName>
        <fullName evidence="6">RNA polymerase sigma factor</fullName>
    </recommendedName>
</protein>
<dbReference type="PANTHER" id="PTHR43133">
    <property type="entry name" value="RNA POLYMERASE ECF-TYPE SIGMA FACTO"/>
    <property type="match status" value="1"/>
</dbReference>
<evidence type="ECO:0000256" key="6">
    <source>
        <dbReference type="RuleBase" id="RU000716"/>
    </source>
</evidence>
<gene>
    <name evidence="9" type="ORF">SAMN04488055_0776</name>
</gene>
<dbReference type="InterPro" id="IPR014327">
    <property type="entry name" value="RNA_pol_sigma70_bacteroid"/>
</dbReference>
<dbReference type="Pfam" id="PF08281">
    <property type="entry name" value="Sigma70_r4_2"/>
    <property type="match status" value="1"/>
</dbReference>